<sequence length="696" mass="79059">MNSSSAAMTSTLNSLDSNIEQACDSCRIRKLKCSKELPACSKCIQYNRTCKYSPKTVRSPLTRSHLTQVEERARRLEQLISNILPNADIDKLLSKDTRHQNVLRSAPPAQQQQKESESKLQHRPVLPNDEVPDEADGFDWVEEELKGNELTDGMAALSLNPQGTGYFGQASSSVLLRALHVPPSWDLPLISEEDDATEYQIRAQLLSMTTTPVPKMISDTLVDAFFAYYNSSYPIIHEPTFRAQYEGLLPRPRSDVWELLYNAILALGSWCINHESSSADLIYYHQARSQLSSNILETGNLPLVQALTLLSNYVQKRNKPNTGWNYLGLAIRMALGLGLYREFPNWKSSPLKLEIRRRVWWTLYMFDAGAAVTFGRPINLPGPEIVDAKLPLNVNDTQLTAETETVPKEIDAPTIYSGIIYQSKFCLITNRIYNRLIAKPSPSAEESLEFNKTIEKFMSELPHYFQPTVYIDTYLQWPVLTKYRLLWRIKNFQIIIFRPFVLQHILLAGDKSTLSEAEIQARRICIQSARETIGLVTEFLTMFQHTSISVWYALYFLFQAALIPIICLSSEPGSEHAGEWLSDIQRTNETLLSLTNENQLAARFYDVIERLTKQYIHTDMSQASVNMRNEWMSDIYSLVFDEFSAANGGVNMPPPPPAMSQTMPQTMPPPMPRPNPTTMSSTMQPTMPRPMPPPIQ</sequence>
<dbReference type="GO" id="GO:0000435">
    <property type="term" value="P:positive regulation of transcription from RNA polymerase II promoter by galactose"/>
    <property type="evidence" value="ECO:0007669"/>
    <property type="project" value="TreeGrafter"/>
</dbReference>
<dbReference type="Pfam" id="PF04082">
    <property type="entry name" value="Fungal_trans"/>
    <property type="match status" value="1"/>
</dbReference>
<dbReference type="STRING" id="1173061.A0A0J9X6M9"/>
<feature type="region of interest" description="Disordered" evidence="11">
    <location>
        <begin position="101"/>
        <end position="134"/>
    </location>
</feature>
<dbReference type="GO" id="GO:0006012">
    <property type="term" value="P:galactose metabolic process"/>
    <property type="evidence" value="ECO:0007669"/>
    <property type="project" value="UniProtKB-KW"/>
</dbReference>
<keyword evidence="3" id="KW-0862">Zinc</keyword>
<dbReference type="GO" id="GO:0000978">
    <property type="term" value="F:RNA polymerase II cis-regulatory region sequence-specific DNA binding"/>
    <property type="evidence" value="ECO:0007669"/>
    <property type="project" value="TreeGrafter"/>
</dbReference>
<dbReference type="InterPro" id="IPR036864">
    <property type="entry name" value="Zn2-C6_fun-type_DNA-bd_sf"/>
</dbReference>
<keyword evidence="7" id="KW-0010">Activator</keyword>
<keyword evidence="2" id="KW-0479">Metal-binding</keyword>
<dbReference type="Gene3D" id="4.10.240.10">
    <property type="entry name" value="Zn(2)-C6 fungal-type DNA-binding domain"/>
    <property type="match status" value="1"/>
</dbReference>
<evidence type="ECO:0000256" key="10">
    <source>
        <dbReference type="ARBA" id="ARBA00023277"/>
    </source>
</evidence>
<dbReference type="PROSITE" id="PS50048">
    <property type="entry name" value="ZN2_CY6_FUNGAL_2"/>
    <property type="match status" value="1"/>
</dbReference>
<evidence type="ECO:0000256" key="1">
    <source>
        <dbReference type="ARBA" id="ARBA00004123"/>
    </source>
</evidence>
<gene>
    <name evidence="13" type="ORF">BN980_GECA03s07743g</name>
</gene>
<feature type="compositionally biased region" description="Low complexity" evidence="11">
    <location>
        <begin position="676"/>
        <end position="686"/>
    </location>
</feature>
<evidence type="ECO:0000256" key="2">
    <source>
        <dbReference type="ARBA" id="ARBA00022723"/>
    </source>
</evidence>
<dbReference type="PROSITE" id="PS00463">
    <property type="entry name" value="ZN2_CY6_FUNGAL_1"/>
    <property type="match status" value="1"/>
</dbReference>
<dbReference type="GO" id="GO:0005634">
    <property type="term" value="C:nucleus"/>
    <property type="evidence" value="ECO:0007669"/>
    <property type="project" value="UniProtKB-SubCell"/>
</dbReference>
<evidence type="ECO:0000256" key="11">
    <source>
        <dbReference type="SAM" id="MobiDB-lite"/>
    </source>
</evidence>
<feature type="compositionally biased region" description="Pro residues" evidence="11">
    <location>
        <begin position="687"/>
        <end position="696"/>
    </location>
</feature>
<comment type="subcellular location">
    <subcellularLocation>
        <location evidence="1">Nucleus</location>
    </subcellularLocation>
</comment>
<dbReference type="SMART" id="SM00066">
    <property type="entry name" value="GAL4"/>
    <property type="match status" value="1"/>
</dbReference>
<dbReference type="CDD" id="cd14654">
    <property type="entry name" value="ZIP_Gal4"/>
    <property type="match status" value="1"/>
</dbReference>
<dbReference type="Proteomes" id="UP000242525">
    <property type="component" value="Unassembled WGS sequence"/>
</dbReference>
<dbReference type="Pfam" id="PF03902">
    <property type="entry name" value="Gal4_dimer"/>
    <property type="match status" value="1"/>
</dbReference>
<keyword evidence="9" id="KW-0539">Nucleus</keyword>
<keyword evidence="8" id="KW-0804">Transcription</keyword>
<dbReference type="InterPro" id="IPR005600">
    <property type="entry name" value="Gal4_dimer_dom"/>
</dbReference>
<dbReference type="InterPro" id="IPR051127">
    <property type="entry name" value="Fungal_SecMet_Regulators"/>
</dbReference>
<evidence type="ECO:0000313" key="14">
    <source>
        <dbReference type="Proteomes" id="UP000242525"/>
    </source>
</evidence>
<comment type="caution">
    <text evidence="13">The sequence shown here is derived from an EMBL/GenBank/DDBJ whole genome shotgun (WGS) entry which is preliminary data.</text>
</comment>
<evidence type="ECO:0000256" key="8">
    <source>
        <dbReference type="ARBA" id="ARBA00023163"/>
    </source>
</evidence>
<dbReference type="GO" id="GO:0000981">
    <property type="term" value="F:DNA-binding transcription factor activity, RNA polymerase II-specific"/>
    <property type="evidence" value="ECO:0007669"/>
    <property type="project" value="InterPro"/>
</dbReference>
<evidence type="ECO:0000256" key="4">
    <source>
        <dbReference type="ARBA" id="ARBA00023015"/>
    </source>
</evidence>
<dbReference type="InterPro" id="IPR007219">
    <property type="entry name" value="XnlR_reg_dom"/>
</dbReference>
<keyword evidence="14" id="KW-1185">Reference proteome</keyword>
<dbReference type="Pfam" id="PF00172">
    <property type="entry name" value="Zn_clus"/>
    <property type="match status" value="1"/>
</dbReference>
<name>A0A0J9X6M9_GEOCN</name>
<reference evidence="13" key="1">
    <citation type="submission" date="2014-03" db="EMBL/GenBank/DDBJ databases">
        <authorList>
            <person name="Casaregola S."/>
        </authorList>
    </citation>
    <scope>NUCLEOTIDE SEQUENCE [LARGE SCALE GENOMIC DNA]</scope>
    <source>
        <strain evidence="13">CLIB 918</strain>
    </source>
</reference>
<keyword evidence="5 13" id="KW-0238">DNA-binding</keyword>
<dbReference type="PANTHER" id="PTHR47424:SF2">
    <property type="entry name" value="TRANSCRIPTION FACTOR DOMAIN-CONTAINING PROTEIN-RELATED"/>
    <property type="match status" value="1"/>
</dbReference>
<evidence type="ECO:0000256" key="9">
    <source>
        <dbReference type="ARBA" id="ARBA00023242"/>
    </source>
</evidence>
<keyword evidence="10" id="KW-0119">Carbohydrate metabolism</keyword>
<dbReference type="SUPFAM" id="SSF57701">
    <property type="entry name" value="Zn2/Cys6 DNA-binding domain"/>
    <property type="match status" value="1"/>
</dbReference>
<evidence type="ECO:0000259" key="12">
    <source>
        <dbReference type="PROSITE" id="PS50048"/>
    </source>
</evidence>
<dbReference type="FunFam" id="4.10.240.10:FF:000009">
    <property type="entry name" value="C6 transcription factor (Gal4)"/>
    <property type="match status" value="1"/>
</dbReference>
<dbReference type="GO" id="GO:0006351">
    <property type="term" value="P:DNA-templated transcription"/>
    <property type="evidence" value="ECO:0007669"/>
    <property type="project" value="InterPro"/>
</dbReference>
<evidence type="ECO:0000256" key="5">
    <source>
        <dbReference type="ARBA" id="ARBA00023125"/>
    </source>
</evidence>
<dbReference type="CDD" id="cd00067">
    <property type="entry name" value="GAL4"/>
    <property type="match status" value="1"/>
</dbReference>
<dbReference type="SMART" id="SM00906">
    <property type="entry name" value="Fungal_trans"/>
    <property type="match status" value="1"/>
</dbReference>
<keyword evidence="4" id="KW-0805">Transcription regulation</keyword>
<dbReference type="GO" id="GO:0008270">
    <property type="term" value="F:zinc ion binding"/>
    <property type="evidence" value="ECO:0007669"/>
    <property type="project" value="InterPro"/>
</dbReference>
<evidence type="ECO:0000256" key="6">
    <source>
        <dbReference type="ARBA" id="ARBA00023144"/>
    </source>
</evidence>
<dbReference type="InterPro" id="IPR001138">
    <property type="entry name" value="Zn2Cys6_DnaBD"/>
</dbReference>
<feature type="region of interest" description="Disordered" evidence="11">
    <location>
        <begin position="652"/>
        <end position="696"/>
    </location>
</feature>
<proteinExistence type="predicted"/>
<protein>
    <submittedName>
        <fullName evidence="13">Similar to Saccharomyces cerevisiae YPL248C GAL4 DNA-binding transcription factor required for the activation of the GAL genes in response to galactose</fullName>
    </submittedName>
</protein>
<evidence type="ECO:0000256" key="7">
    <source>
        <dbReference type="ARBA" id="ARBA00023159"/>
    </source>
</evidence>
<feature type="domain" description="Zn(2)-C6 fungal-type" evidence="12">
    <location>
        <begin position="22"/>
        <end position="52"/>
    </location>
</feature>
<evidence type="ECO:0000256" key="3">
    <source>
        <dbReference type="ARBA" id="ARBA00022833"/>
    </source>
</evidence>
<dbReference type="PANTHER" id="PTHR47424">
    <property type="entry name" value="REGULATORY PROTEIN GAL4"/>
    <property type="match status" value="1"/>
</dbReference>
<accession>A0A0J9X6M9</accession>
<feature type="compositionally biased region" description="Pro residues" evidence="11">
    <location>
        <begin position="666"/>
        <end position="675"/>
    </location>
</feature>
<dbReference type="OrthoDB" id="3364175at2759"/>
<dbReference type="AlphaFoldDB" id="A0A0J9X6M9"/>
<dbReference type="Gene3D" id="1.20.5.170">
    <property type="match status" value="1"/>
</dbReference>
<keyword evidence="6" id="KW-0299">Galactose metabolism</keyword>
<evidence type="ECO:0000313" key="13">
    <source>
        <dbReference type="EMBL" id="CDO52785.1"/>
    </source>
</evidence>
<dbReference type="CDD" id="cd12148">
    <property type="entry name" value="fungal_TF_MHR"/>
    <property type="match status" value="1"/>
</dbReference>
<organism evidence="13 14">
    <name type="scientific">Geotrichum candidum</name>
    <name type="common">Oospora lactis</name>
    <name type="synonym">Dipodascus geotrichum</name>
    <dbReference type="NCBI Taxonomy" id="1173061"/>
    <lineage>
        <taxon>Eukaryota</taxon>
        <taxon>Fungi</taxon>
        <taxon>Dikarya</taxon>
        <taxon>Ascomycota</taxon>
        <taxon>Saccharomycotina</taxon>
        <taxon>Dipodascomycetes</taxon>
        <taxon>Dipodascales</taxon>
        <taxon>Dipodascaceae</taxon>
        <taxon>Geotrichum</taxon>
    </lineage>
</organism>
<dbReference type="EMBL" id="CCBN010000003">
    <property type="protein sequence ID" value="CDO52785.1"/>
    <property type="molecule type" value="Genomic_DNA"/>
</dbReference>